<feature type="compositionally biased region" description="Low complexity" evidence="1">
    <location>
        <begin position="308"/>
        <end position="320"/>
    </location>
</feature>
<gene>
    <name evidence="3" type="ORF">GSI_07896</name>
</gene>
<dbReference type="PROSITE" id="PS50800">
    <property type="entry name" value="SAP"/>
    <property type="match status" value="1"/>
</dbReference>
<protein>
    <recommendedName>
        <fullName evidence="2">SAP domain-containing protein</fullName>
    </recommendedName>
</protein>
<dbReference type="Proteomes" id="UP000230002">
    <property type="component" value="Unassembled WGS sequence"/>
</dbReference>
<evidence type="ECO:0000313" key="3">
    <source>
        <dbReference type="EMBL" id="PIL29985.1"/>
    </source>
</evidence>
<comment type="caution">
    <text evidence="3">The sequence shown here is derived from an EMBL/GenBank/DDBJ whole genome shotgun (WGS) entry which is preliminary data.</text>
</comment>
<evidence type="ECO:0000256" key="1">
    <source>
        <dbReference type="SAM" id="MobiDB-lite"/>
    </source>
</evidence>
<evidence type="ECO:0000259" key="2">
    <source>
        <dbReference type="PROSITE" id="PS50800"/>
    </source>
</evidence>
<dbReference type="AlphaFoldDB" id="A0A2G8S8A9"/>
<sequence length="547" mass="61658">MTPKTVATLELPKPGQTYEDDDAIEVEKYEITAKTTVKMLKDRLEIYGLLRDGRRDVLIGRLEEFANDRTSWRSLFQPQPKRKRGSQTGRRKEAHSAKRIATMFCNNEPQQVPHQYRFEGTHRQIPEGRSQFQVTQLDNWTDSALADCGDASRWEEAQSVAKRQRVAEKAAKLTDLPHQSELGPNASAVEDVELSGDRGYLGTARMRRMSLRLNHVDDKLEQVLRMQHLLVGTDEGPGVTSQPIQHAYHPAPDSADFYMMAPQPPSQAMHFSTPDSTVFPRTVPLGAIPIQSVPAANPQVQHQPQPCPSLAPAAPASPSLLTTSPPVGAPEIPSEHTVTLELGEITLTFDRRCIPDPPAQHFSDQIPNLFSEWDFGTLLKISGQAIPLKYWPKIYQDRAGVKRGVWNALKVEFTNWKYLVEEKERLGSEEAFWARYSKEDGTPLCYQHILNQLKRAREEQNRTDADAARRYFDQNLQRGDANGAFEYMKKGKRMVYVKDKAIAEAWRGLLARDPLIAARWEAMGFADLLTSVGIPLWPLSGNSADNN</sequence>
<feature type="domain" description="SAP" evidence="2">
    <location>
        <begin position="32"/>
        <end position="66"/>
    </location>
</feature>
<evidence type="ECO:0000313" key="4">
    <source>
        <dbReference type="Proteomes" id="UP000230002"/>
    </source>
</evidence>
<dbReference type="InterPro" id="IPR003034">
    <property type="entry name" value="SAP_dom"/>
</dbReference>
<dbReference type="EMBL" id="AYKW01000017">
    <property type="protein sequence ID" value="PIL29985.1"/>
    <property type="molecule type" value="Genomic_DNA"/>
</dbReference>
<feature type="region of interest" description="Disordered" evidence="1">
    <location>
        <begin position="297"/>
        <end position="320"/>
    </location>
</feature>
<accession>A0A2G8S8A9</accession>
<proteinExistence type="predicted"/>
<name>A0A2G8S8A9_9APHY</name>
<dbReference type="OrthoDB" id="3251176at2759"/>
<organism evidence="3 4">
    <name type="scientific">Ganoderma sinense ZZ0214-1</name>
    <dbReference type="NCBI Taxonomy" id="1077348"/>
    <lineage>
        <taxon>Eukaryota</taxon>
        <taxon>Fungi</taxon>
        <taxon>Dikarya</taxon>
        <taxon>Basidiomycota</taxon>
        <taxon>Agaricomycotina</taxon>
        <taxon>Agaricomycetes</taxon>
        <taxon>Polyporales</taxon>
        <taxon>Polyporaceae</taxon>
        <taxon>Ganoderma</taxon>
    </lineage>
</organism>
<keyword evidence="4" id="KW-1185">Reference proteome</keyword>
<reference evidence="3 4" key="1">
    <citation type="journal article" date="2015" name="Sci. Rep.">
        <title>Chromosome-level genome map provides insights into diverse defense mechanisms in the medicinal fungus Ganoderma sinense.</title>
        <authorList>
            <person name="Zhu Y."/>
            <person name="Xu J."/>
            <person name="Sun C."/>
            <person name="Zhou S."/>
            <person name="Xu H."/>
            <person name="Nelson D.R."/>
            <person name="Qian J."/>
            <person name="Song J."/>
            <person name="Luo H."/>
            <person name="Xiang L."/>
            <person name="Li Y."/>
            <person name="Xu Z."/>
            <person name="Ji A."/>
            <person name="Wang L."/>
            <person name="Lu S."/>
            <person name="Hayward A."/>
            <person name="Sun W."/>
            <person name="Li X."/>
            <person name="Schwartz D.C."/>
            <person name="Wang Y."/>
            <person name="Chen S."/>
        </authorList>
    </citation>
    <scope>NUCLEOTIDE SEQUENCE [LARGE SCALE GENOMIC DNA]</scope>
    <source>
        <strain evidence="3 4">ZZ0214-1</strain>
    </source>
</reference>